<evidence type="ECO:0000313" key="3">
    <source>
        <dbReference type="EMBL" id="MFC1404999.1"/>
    </source>
</evidence>
<dbReference type="EMBL" id="JBHEZZ010000018">
    <property type="protein sequence ID" value="MFC1404999.1"/>
    <property type="molecule type" value="Genomic_DNA"/>
</dbReference>
<sequence length="151" mass="16041">MSDLGHRAPDITGHPDAAEMRERYAQVLEGTRAVAVDGLMLLTGLYAAISPWVVHFHGSNAELSANNLIIGIALAVFGLGLATMGERIFRLGWTCTALGVWMIISPWVVTVDHSPTRGMIWNNVLIGAIACALGLAVSGMMMLGARRGTGK</sequence>
<feature type="transmembrane region" description="Helical" evidence="1">
    <location>
        <begin position="65"/>
        <end position="84"/>
    </location>
</feature>
<name>A0ABV6UU60_9ACTN</name>
<dbReference type="RefSeq" id="WP_030259313.1">
    <property type="nucleotide sequence ID" value="NZ_JBHEZZ010000018.1"/>
</dbReference>
<evidence type="ECO:0000313" key="4">
    <source>
        <dbReference type="Proteomes" id="UP001592528"/>
    </source>
</evidence>
<proteinExistence type="predicted"/>
<feature type="domain" description="SPW repeat-containing integral membrane" evidence="2">
    <location>
        <begin position="36"/>
        <end position="135"/>
    </location>
</feature>
<keyword evidence="1" id="KW-0472">Membrane</keyword>
<keyword evidence="4" id="KW-1185">Reference proteome</keyword>
<dbReference type="Pfam" id="PF03779">
    <property type="entry name" value="SPW"/>
    <property type="match status" value="1"/>
</dbReference>
<accession>A0ABV6UU60</accession>
<keyword evidence="1" id="KW-1133">Transmembrane helix</keyword>
<keyword evidence="1" id="KW-0812">Transmembrane</keyword>
<protein>
    <submittedName>
        <fullName evidence="3">SPW repeat protein</fullName>
    </submittedName>
</protein>
<feature type="transmembrane region" description="Helical" evidence="1">
    <location>
        <begin position="33"/>
        <end position="53"/>
    </location>
</feature>
<feature type="transmembrane region" description="Helical" evidence="1">
    <location>
        <begin position="120"/>
        <end position="143"/>
    </location>
</feature>
<feature type="transmembrane region" description="Helical" evidence="1">
    <location>
        <begin position="91"/>
        <end position="108"/>
    </location>
</feature>
<dbReference type="Proteomes" id="UP001592528">
    <property type="component" value="Unassembled WGS sequence"/>
</dbReference>
<reference evidence="3 4" key="1">
    <citation type="submission" date="2024-09" db="EMBL/GenBank/DDBJ databases">
        <authorList>
            <person name="Lee S.D."/>
        </authorList>
    </citation>
    <scope>NUCLEOTIDE SEQUENCE [LARGE SCALE GENOMIC DNA]</scope>
    <source>
        <strain evidence="3 4">N1-5</strain>
    </source>
</reference>
<organism evidence="3 4">
    <name type="scientific">Streptacidiphilus cavernicola</name>
    <dbReference type="NCBI Taxonomy" id="3342716"/>
    <lineage>
        <taxon>Bacteria</taxon>
        <taxon>Bacillati</taxon>
        <taxon>Actinomycetota</taxon>
        <taxon>Actinomycetes</taxon>
        <taxon>Kitasatosporales</taxon>
        <taxon>Streptomycetaceae</taxon>
        <taxon>Streptacidiphilus</taxon>
    </lineage>
</organism>
<gene>
    <name evidence="3" type="ORF">ACEZDJ_27320</name>
</gene>
<evidence type="ECO:0000259" key="2">
    <source>
        <dbReference type="Pfam" id="PF03779"/>
    </source>
</evidence>
<comment type="caution">
    <text evidence="3">The sequence shown here is derived from an EMBL/GenBank/DDBJ whole genome shotgun (WGS) entry which is preliminary data.</text>
</comment>
<dbReference type="InterPro" id="IPR005530">
    <property type="entry name" value="SPW"/>
</dbReference>
<evidence type="ECO:0000256" key="1">
    <source>
        <dbReference type="SAM" id="Phobius"/>
    </source>
</evidence>